<feature type="domain" description="MotA/TolQ/ExbB proton channel" evidence="9">
    <location>
        <begin position="101"/>
        <end position="219"/>
    </location>
</feature>
<evidence type="ECO:0000256" key="6">
    <source>
        <dbReference type="ARBA" id="ARBA00023136"/>
    </source>
</evidence>
<dbReference type="PANTHER" id="PTHR30433">
    <property type="entry name" value="CHEMOTAXIS PROTEIN MOTA"/>
    <property type="match status" value="1"/>
</dbReference>
<sequence length="247" mass="26540">MDLLSIVGVILGFAVIIGGNFAEGGSIHSLLNGSAAVIVFGGTLAAAILQTPKNSLKRALSMFKWVFQPPYSPFKEGISKLVRWANAARKDGLLGLEAIAEKEKDPFAKKGLQLLVDGSEPEALRRILEADLILDEQRDFDAVKFYESMGGYAPTIGVIGAVMGLIHVMNNLANPALLGPGIAIAFVATIYGVALANLFLLPIANKLRMCVNERSQYRELIIEGIIAIADGENPRSIEIKLNGYLHP</sequence>
<keyword evidence="7" id="KW-0813">Transport</keyword>
<dbReference type="Proteomes" id="UP000619761">
    <property type="component" value="Unassembled WGS sequence"/>
</dbReference>
<keyword evidence="6 8" id="KW-0472">Membrane</keyword>
<comment type="subcellular location">
    <subcellularLocation>
        <location evidence="1">Cell membrane</location>
        <topology evidence="1">Multi-pass membrane protein</topology>
    </subcellularLocation>
    <subcellularLocation>
        <location evidence="7">Membrane</location>
        <topology evidence="7">Multi-pass membrane protein</topology>
    </subcellularLocation>
</comment>
<dbReference type="PANTHER" id="PTHR30433:SF3">
    <property type="entry name" value="MOTILITY PROTEIN A"/>
    <property type="match status" value="1"/>
</dbReference>
<evidence type="ECO:0000256" key="3">
    <source>
        <dbReference type="ARBA" id="ARBA00022692"/>
    </source>
</evidence>
<dbReference type="Pfam" id="PF01618">
    <property type="entry name" value="MotA_ExbB"/>
    <property type="match status" value="1"/>
</dbReference>
<keyword evidence="5 8" id="KW-1133">Transmembrane helix</keyword>
<name>A0ABQ3AWI6_9GAMM</name>
<keyword evidence="12" id="KW-1185">Reference proteome</keyword>
<feature type="domain" description="Motility protein A N-terminal" evidence="10">
    <location>
        <begin position="6"/>
        <end position="69"/>
    </location>
</feature>
<dbReference type="InterPro" id="IPR002898">
    <property type="entry name" value="MotA_ExbB_proton_chnl"/>
</dbReference>
<gene>
    <name evidence="11" type="primary">motC</name>
    <name evidence="11" type="ORF">GCM10011613_09430</name>
</gene>
<evidence type="ECO:0000256" key="5">
    <source>
        <dbReference type="ARBA" id="ARBA00022989"/>
    </source>
</evidence>
<dbReference type="EMBL" id="BMYZ01000001">
    <property type="protein sequence ID" value="GGY67433.1"/>
    <property type="molecule type" value="Genomic_DNA"/>
</dbReference>
<keyword evidence="4" id="KW-0283">Flagellar rotation</keyword>
<proteinExistence type="inferred from homology"/>
<evidence type="ECO:0000313" key="11">
    <source>
        <dbReference type="EMBL" id="GGY67433.1"/>
    </source>
</evidence>
<evidence type="ECO:0000259" key="10">
    <source>
        <dbReference type="Pfam" id="PF20560"/>
    </source>
</evidence>
<evidence type="ECO:0000313" key="12">
    <source>
        <dbReference type="Proteomes" id="UP000619761"/>
    </source>
</evidence>
<evidence type="ECO:0000256" key="7">
    <source>
        <dbReference type="RuleBase" id="RU004057"/>
    </source>
</evidence>
<dbReference type="NCBIfam" id="NF006583">
    <property type="entry name" value="PRK09109.1"/>
    <property type="match status" value="1"/>
</dbReference>
<keyword evidence="11" id="KW-0282">Flagellum</keyword>
<keyword evidence="7" id="KW-0653">Protein transport</keyword>
<organism evidence="11 12">
    <name type="scientific">Cellvibrio zantedeschiae</name>
    <dbReference type="NCBI Taxonomy" id="1237077"/>
    <lineage>
        <taxon>Bacteria</taxon>
        <taxon>Pseudomonadati</taxon>
        <taxon>Pseudomonadota</taxon>
        <taxon>Gammaproteobacteria</taxon>
        <taxon>Cellvibrionales</taxon>
        <taxon>Cellvibrionaceae</taxon>
        <taxon>Cellvibrio</taxon>
    </lineage>
</organism>
<reference evidence="12" key="1">
    <citation type="journal article" date="2019" name="Int. J. Syst. Evol. Microbiol.">
        <title>The Global Catalogue of Microorganisms (GCM) 10K type strain sequencing project: providing services to taxonomists for standard genome sequencing and annotation.</title>
        <authorList>
            <consortium name="The Broad Institute Genomics Platform"/>
            <consortium name="The Broad Institute Genome Sequencing Center for Infectious Disease"/>
            <person name="Wu L."/>
            <person name="Ma J."/>
        </authorList>
    </citation>
    <scope>NUCLEOTIDE SEQUENCE [LARGE SCALE GENOMIC DNA]</scope>
    <source>
        <strain evidence="12">KCTC 32239</strain>
    </source>
</reference>
<keyword evidence="11" id="KW-0969">Cilium</keyword>
<evidence type="ECO:0000256" key="1">
    <source>
        <dbReference type="ARBA" id="ARBA00004651"/>
    </source>
</evidence>
<keyword evidence="11" id="KW-0966">Cell projection</keyword>
<dbReference type="InterPro" id="IPR046786">
    <property type="entry name" value="MotA_N"/>
</dbReference>
<evidence type="ECO:0000256" key="2">
    <source>
        <dbReference type="ARBA" id="ARBA00022475"/>
    </source>
</evidence>
<dbReference type="InterPro" id="IPR047055">
    <property type="entry name" value="MotA-like"/>
</dbReference>
<feature type="transmembrane region" description="Helical" evidence="8">
    <location>
        <begin position="28"/>
        <end position="49"/>
    </location>
</feature>
<dbReference type="Pfam" id="PF20560">
    <property type="entry name" value="MotA_N"/>
    <property type="match status" value="1"/>
</dbReference>
<evidence type="ECO:0000256" key="4">
    <source>
        <dbReference type="ARBA" id="ARBA00022779"/>
    </source>
</evidence>
<keyword evidence="3 8" id="KW-0812">Transmembrane</keyword>
<evidence type="ECO:0000256" key="8">
    <source>
        <dbReference type="SAM" id="Phobius"/>
    </source>
</evidence>
<keyword evidence="2" id="KW-1003">Cell membrane</keyword>
<feature type="transmembrane region" description="Helical" evidence="8">
    <location>
        <begin position="151"/>
        <end position="169"/>
    </location>
</feature>
<dbReference type="RefSeq" id="WP_189416390.1">
    <property type="nucleotide sequence ID" value="NZ_BMYZ01000001.1"/>
</dbReference>
<protein>
    <submittedName>
        <fullName evidence="11">Flagellar motor protein</fullName>
    </submittedName>
</protein>
<comment type="similarity">
    <text evidence="7">Belongs to the exbB/tolQ family.</text>
</comment>
<accession>A0ABQ3AWI6</accession>
<comment type="caution">
    <text evidence="11">The sequence shown here is derived from an EMBL/GenBank/DDBJ whole genome shotgun (WGS) entry which is preliminary data.</text>
</comment>
<evidence type="ECO:0000259" key="9">
    <source>
        <dbReference type="Pfam" id="PF01618"/>
    </source>
</evidence>
<feature type="transmembrane region" description="Helical" evidence="8">
    <location>
        <begin position="181"/>
        <end position="204"/>
    </location>
</feature>